<dbReference type="Gene3D" id="3.40.50.360">
    <property type="match status" value="1"/>
</dbReference>
<dbReference type="InterPro" id="IPR050712">
    <property type="entry name" value="NAD(P)H-dep_reductase"/>
</dbReference>
<accession>A0A3A4AXW1</accession>
<keyword evidence="3" id="KW-1185">Reference proteome</keyword>
<evidence type="ECO:0000259" key="1">
    <source>
        <dbReference type="Pfam" id="PF03358"/>
    </source>
</evidence>
<evidence type="ECO:0000313" key="3">
    <source>
        <dbReference type="Proteomes" id="UP000265768"/>
    </source>
</evidence>
<organism evidence="2 3">
    <name type="scientific">Bailinhaonella thermotolerans</name>
    <dbReference type="NCBI Taxonomy" id="1070861"/>
    <lineage>
        <taxon>Bacteria</taxon>
        <taxon>Bacillati</taxon>
        <taxon>Actinomycetota</taxon>
        <taxon>Actinomycetes</taxon>
        <taxon>Streptosporangiales</taxon>
        <taxon>Streptosporangiaceae</taxon>
        <taxon>Bailinhaonella</taxon>
    </lineage>
</organism>
<dbReference type="InterPro" id="IPR029039">
    <property type="entry name" value="Flavoprotein-like_sf"/>
</dbReference>
<feature type="domain" description="NADPH-dependent FMN reductase-like" evidence="1">
    <location>
        <begin position="10"/>
        <end position="142"/>
    </location>
</feature>
<dbReference type="OrthoDB" id="9812295at2"/>
<dbReference type="GO" id="GO:0005829">
    <property type="term" value="C:cytosol"/>
    <property type="evidence" value="ECO:0007669"/>
    <property type="project" value="TreeGrafter"/>
</dbReference>
<dbReference type="EMBL" id="QZEY01000016">
    <property type="protein sequence ID" value="RJL24242.1"/>
    <property type="molecule type" value="Genomic_DNA"/>
</dbReference>
<dbReference type="AlphaFoldDB" id="A0A3A4AXW1"/>
<dbReference type="PANTHER" id="PTHR30543">
    <property type="entry name" value="CHROMATE REDUCTASE"/>
    <property type="match status" value="1"/>
</dbReference>
<name>A0A3A4AXW1_9ACTN</name>
<gene>
    <name evidence="2" type="ORF">D5H75_30890</name>
</gene>
<dbReference type="SUPFAM" id="SSF52218">
    <property type="entry name" value="Flavoproteins"/>
    <property type="match status" value="1"/>
</dbReference>
<dbReference type="GO" id="GO:0016491">
    <property type="term" value="F:oxidoreductase activity"/>
    <property type="evidence" value="ECO:0007669"/>
    <property type="project" value="InterPro"/>
</dbReference>
<protein>
    <submittedName>
        <fullName evidence="2">NADPH-dependent oxidoreductase</fullName>
    </submittedName>
</protein>
<dbReference type="GO" id="GO:0010181">
    <property type="term" value="F:FMN binding"/>
    <property type="evidence" value="ECO:0007669"/>
    <property type="project" value="TreeGrafter"/>
</dbReference>
<dbReference type="Pfam" id="PF03358">
    <property type="entry name" value="FMN_red"/>
    <property type="match status" value="1"/>
</dbReference>
<dbReference type="RefSeq" id="WP_119930098.1">
    <property type="nucleotide sequence ID" value="NZ_QZEY01000016.1"/>
</dbReference>
<comment type="caution">
    <text evidence="2">The sequence shown here is derived from an EMBL/GenBank/DDBJ whole genome shotgun (WGS) entry which is preliminary data.</text>
</comment>
<sequence>MSVVGETPLKVAVLLGSTREGRVCPSVGGWVAERARERPGLEVSVLDLAEFDFPGRYPEEATEAMRAFARRVAEAEAFVVVSPEYNRSLPASLKQAIDFAYDEWRAKPAGLVTYGCGSVGMYVMEHLRVVFTELHMVTMRDGIALDLLGDGVDGSGRPRGTDAQVRAGEAMLDQLTWWGLALRAARDRRPYVS</sequence>
<dbReference type="PANTHER" id="PTHR30543:SF21">
    <property type="entry name" value="NAD(P)H-DEPENDENT FMN REDUCTASE LOT6"/>
    <property type="match status" value="1"/>
</dbReference>
<dbReference type="InterPro" id="IPR005025">
    <property type="entry name" value="FMN_Rdtase-like_dom"/>
</dbReference>
<reference evidence="2 3" key="1">
    <citation type="submission" date="2018-09" db="EMBL/GenBank/DDBJ databases">
        <title>YIM 75507 draft genome.</title>
        <authorList>
            <person name="Tang S."/>
            <person name="Feng Y."/>
        </authorList>
    </citation>
    <scope>NUCLEOTIDE SEQUENCE [LARGE SCALE GENOMIC DNA]</scope>
    <source>
        <strain evidence="2 3">YIM 75507</strain>
    </source>
</reference>
<proteinExistence type="predicted"/>
<evidence type="ECO:0000313" key="2">
    <source>
        <dbReference type="EMBL" id="RJL24242.1"/>
    </source>
</evidence>
<dbReference type="Proteomes" id="UP000265768">
    <property type="component" value="Unassembled WGS sequence"/>
</dbReference>